<dbReference type="InterPro" id="IPR052610">
    <property type="entry name" value="bHLH_transcription_regulator"/>
</dbReference>
<comment type="subcellular location">
    <subcellularLocation>
        <location evidence="1">Nucleus</location>
    </subcellularLocation>
</comment>
<comment type="caution">
    <text evidence="7">The sequence shown here is derived from an EMBL/GenBank/DDBJ whole genome shotgun (WGS) entry which is preliminary data.</text>
</comment>
<evidence type="ECO:0000256" key="5">
    <source>
        <dbReference type="SAM" id="Coils"/>
    </source>
</evidence>
<dbReference type="SUPFAM" id="SSF47459">
    <property type="entry name" value="HLH, helix-loop-helix DNA-binding domain"/>
    <property type="match status" value="1"/>
</dbReference>
<evidence type="ECO:0000256" key="3">
    <source>
        <dbReference type="ARBA" id="ARBA00023163"/>
    </source>
</evidence>
<dbReference type="AlphaFoldDB" id="A0AAW1GTC8"/>
<name>A0AAW1GTC8_SAPOF</name>
<evidence type="ECO:0000256" key="4">
    <source>
        <dbReference type="ARBA" id="ARBA00023242"/>
    </source>
</evidence>
<dbReference type="InterPro" id="IPR036638">
    <property type="entry name" value="HLH_DNA-bd_sf"/>
</dbReference>
<dbReference type="GO" id="GO:0005634">
    <property type="term" value="C:nucleus"/>
    <property type="evidence" value="ECO:0007669"/>
    <property type="project" value="UniProtKB-SubCell"/>
</dbReference>
<feature type="coiled-coil region" evidence="5">
    <location>
        <begin position="24"/>
        <end position="51"/>
    </location>
</feature>
<evidence type="ECO:0000313" key="7">
    <source>
        <dbReference type="EMBL" id="KAK9667906.1"/>
    </source>
</evidence>
<dbReference type="Gene3D" id="4.10.280.10">
    <property type="entry name" value="Helix-loop-helix DNA-binding domain"/>
    <property type="match status" value="1"/>
</dbReference>
<reference evidence="7" key="1">
    <citation type="submission" date="2024-03" db="EMBL/GenBank/DDBJ databases">
        <title>WGS assembly of Saponaria officinalis var. Norfolk2.</title>
        <authorList>
            <person name="Jenkins J."/>
            <person name="Shu S."/>
            <person name="Grimwood J."/>
            <person name="Barry K."/>
            <person name="Goodstein D."/>
            <person name="Schmutz J."/>
            <person name="Leebens-Mack J."/>
            <person name="Osbourn A."/>
        </authorList>
    </citation>
    <scope>NUCLEOTIDE SEQUENCE [LARGE SCALE GENOMIC DNA]</scope>
    <source>
        <strain evidence="7">JIC</strain>
    </source>
</reference>
<evidence type="ECO:0000256" key="1">
    <source>
        <dbReference type="ARBA" id="ARBA00004123"/>
    </source>
</evidence>
<dbReference type="Pfam" id="PF00010">
    <property type="entry name" value="HLH"/>
    <property type="match status" value="1"/>
</dbReference>
<keyword evidence="8" id="KW-1185">Reference proteome</keyword>
<dbReference type="PANTHER" id="PTHR45959:SF2">
    <property type="entry name" value="BHLH TRANSCRIPTION FACTOR"/>
    <property type="match status" value="1"/>
</dbReference>
<dbReference type="Proteomes" id="UP001443914">
    <property type="component" value="Unassembled WGS sequence"/>
</dbReference>
<feature type="domain" description="BHLH" evidence="6">
    <location>
        <begin position="1"/>
        <end position="34"/>
    </location>
</feature>
<dbReference type="EMBL" id="JBDFQZ010000013">
    <property type="protein sequence ID" value="KAK9667906.1"/>
    <property type="molecule type" value="Genomic_DNA"/>
</dbReference>
<keyword evidence="3" id="KW-0804">Transcription</keyword>
<keyword evidence="2" id="KW-0805">Transcription regulation</keyword>
<protein>
    <recommendedName>
        <fullName evidence="6">BHLH domain-containing protein</fullName>
    </recommendedName>
</protein>
<keyword evidence="5" id="KW-0175">Coiled coil</keyword>
<dbReference type="GO" id="GO:0046983">
    <property type="term" value="F:protein dimerization activity"/>
    <property type="evidence" value="ECO:0007669"/>
    <property type="project" value="InterPro"/>
</dbReference>
<dbReference type="PROSITE" id="PS50888">
    <property type="entry name" value="BHLH"/>
    <property type="match status" value="1"/>
</dbReference>
<keyword evidence="4" id="KW-0539">Nucleus</keyword>
<evidence type="ECO:0000259" key="6">
    <source>
        <dbReference type="PROSITE" id="PS50888"/>
    </source>
</evidence>
<dbReference type="InterPro" id="IPR011598">
    <property type="entry name" value="bHLH_dom"/>
</dbReference>
<sequence>MTERFTALSALIPGLKKMDKASILGDAANYVKQLEEQIKKLEEHMSKRRVESVVLVKKRHDVVHDVDYTSSSSSSSSSSDENGTQLLVDIEVRISNKNVLIRLHTEKKEGIVQFLLNEVSNNLHMTILNCITMPFGRFAVDITLIAEINSDEGSMTSDDIVKRLGLALQQFTSL</sequence>
<proteinExistence type="predicted"/>
<gene>
    <name evidence="7" type="ORF">RND81_13G019700</name>
</gene>
<organism evidence="7 8">
    <name type="scientific">Saponaria officinalis</name>
    <name type="common">Common soapwort</name>
    <name type="synonym">Lychnis saponaria</name>
    <dbReference type="NCBI Taxonomy" id="3572"/>
    <lineage>
        <taxon>Eukaryota</taxon>
        <taxon>Viridiplantae</taxon>
        <taxon>Streptophyta</taxon>
        <taxon>Embryophyta</taxon>
        <taxon>Tracheophyta</taxon>
        <taxon>Spermatophyta</taxon>
        <taxon>Magnoliopsida</taxon>
        <taxon>eudicotyledons</taxon>
        <taxon>Gunneridae</taxon>
        <taxon>Pentapetalae</taxon>
        <taxon>Caryophyllales</taxon>
        <taxon>Caryophyllaceae</taxon>
        <taxon>Caryophylleae</taxon>
        <taxon>Saponaria</taxon>
    </lineage>
</organism>
<dbReference type="PANTHER" id="PTHR45959">
    <property type="entry name" value="BHLH TRANSCRIPTION FACTOR"/>
    <property type="match status" value="1"/>
</dbReference>
<evidence type="ECO:0000313" key="8">
    <source>
        <dbReference type="Proteomes" id="UP001443914"/>
    </source>
</evidence>
<accession>A0AAW1GTC8</accession>
<evidence type="ECO:0000256" key="2">
    <source>
        <dbReference type="ARBA" id="ARBA00023015"/>
    </source>
</evidence>